<comment type="caution">
    <text evidence="4">The sequence shown here is derived from an EMBL/GenBank/DDBJ whole genome shotgun (WGS) entry which is preliminary data.</text>
</comment>
<proteinExistence type="inferred from homology"/>
<protein>
    <submittedName>
        <fullName evidence="4">DnaD domain-containing protein</fullName>
    </submittedName>
</protein>
<dbReference type="PANTHER" id="PTHR37293:SF6">
    <property type="entry name" value="DNA REPLICATION PROTEIN DNAD"/>
    <property type="match status" value="1"/>
</dbReference>
<evidence type="ECO:0000313" key="4">
    <source>
        <dbReference type="EMBL" id="MEF2964305.1"/>
    </source>
</evidence>
<dbReference type="EMBL" id="JAZHPZ010000001">
    <property type="protein sequence ID" value="MEF2964305.1"/>
    <property type="molecule type" value="Genomic_DNA"/>
</dbReference>
<dbReference type="Gene3D" id="1.10.10.10">
    <property type="entry name" value="Winged helix-like DNA-binding domain superfamily/Winged helix DNA-binding domain"/>
    <property type="match status" value="1"/>
</dbReference>
<dbReference type="NCBIfam" id="TIGR01446">
    <property type="entry name" value="DnaD_dom"/>
    <property type="match status" value="1"/>
</dbReference>
<gene>
    <name evidence="4" type="ORF">V3851_00560</name>
</gene>
<accession>A0ABU7VLI6</accession>
<dbReference type="SUPFAM" id="SSF158499">
    <property type="entry name" value="DnaD domain-like"/>
    <property type="match status" value="1"/>
</dbReference>
<dbReference type="Pfam" id="PF21984">
    <property type="entry name" value="DnaD_N"/>
    <property type="match status" value="1"/>
</dbReference>
<dbReference type="Gene3D" id="1.10.10.630">
    <property type="entry name" value="DnaD domain-like"/>
    <property type="match status" value="1"/>
</dbReference>
<name>A0ABU7VLI6_9BACL</name>
<comment type="similarity">
    <text evidence="1">Belongs to the DnaB/DnaD family.</text>
</comment>
<dbReference type="InterPro" id="IPR053162">
    <property type="entry name" value="DnaD"/>
</dbReference>
<evidence type="ECO:0000259" key="3">
    <source>
        <dbReference type="Pfam" id="PF21984"/>
    </source>
</evidence>
<organism evidence="4 5">
    <name type="scientific">Paenibacillus haidiansis</name>
    <dbReference type="NCBI Taxonomy" id="1574488"/>
    <lineage>
        <taxon>Bacteria</taxon>
        <taxon>Bacillati</taxon>
        <taxon>Bacillota</taxon>
        <taxon>Bacilli</taxon>
        <taxon>Bacillales</taxon>
        <taxon>Paenibacillaceae</taxon>
        <taxon>Paenibacillus</taxon>
    </lineage>
</organism>
<evidence type="ECO:0000256" key="1">
    <source>
        <dbReference type="ARBA" id="ARBA00093462"/>
    </source>
</evidence>
<dbReference type="Proteomes" id="UP001306950">
    <property type="component" value="Unassembled WGS sequence"/>
</dbReference>
<dbReference type="RefSeq" id="WP_331844546.1">
    <property type="nucleotide sequence ID" value="NZ_JAZHPZ010000001.1"/>
</dbReference>
<sequence length="233" mass="26708">MTESWKIWASGISFGLESGVVNVPFALLAHYRNLRLNETEVMLLLQLLSFKQVERNDFPAMDQLERRMGTAPGEISSVIRRLMQDGWLAIDEAEDETTGVHAESYNLTGMYQKLGQFLAEREQDKRSGAAKQTAAARQPVTDRRADQERNLFVIFEKEFARPLSPMECETISGWVDQDGYPEELILLALKEAVFAGKVHFRYIDRILLEWSRNRVQTAEDAKAYTQRFRSGGR</sequence>
<dbReference type="InterPro" id="IPR034829">
    <property type="entry name" value="DnaD-like_sf"/>
</dbReference>
<feature type="domain" description="DnaB/C C-terminal" evidence="2">
    <location>
        <begin position="154"/>
        <end position="224"/>
    </location>
</feature>
<dbReference type="InterPro" id="IPR053843">
    <property type="entry name" value="DnaD_N"/>
</dbReference>
<dbReference type="PANTHER" id="PTHR37293">
    <property type="entry name" value="PHAGE REPLICATION PROTEIN-RELATED"/>
    <property type="match status" value="1"/>
</dbReference>
<evidence type="ECO:0000313" key="5">
    <source>
        <dbReference type="Proteomes" id="UP001306950"/>
    </source>
</evidence>
<keyword evidence="5" id="KW-1185">Reference proteome</keyword>
<evidence type="ECO:0000259" key="2">
    <source>
        <dbReference type="Pfam" id="PF07261"/>
    </source>
</evidence>
<dbReference type="Pfam" id="PF07261">
    <property type="entry name" value="DnaB_2"/>
    <property type="match status" value="1"/>
</dbReference>
<feature type="domain" description="DnaD N-terminal" evidence="3">
    <location>
        <begin position="24"/>
        <end position="124"/>
    </location>
</feature>
<dbReference type="InterPro" id="IPR036388">
    <property type="entry name" value="WH-like_DNA-bd_sf"/>
</dbReference>
<dbReference type="InterPro" id="IPR006343">
    <property type="entry name" value="DnaB/C_C"/>
</dbReference>
<reference evidence="4 5" key="1">
    <citation type="submission" date="2024-02" db="EMBL/GenBank/DDBJ databases">
        <title>A nitrogen-fixing paenibacillus bacterium.</title>
        <authorList>
            <person name="Zhang W.L."/>
            <person name="Chen S.F."/>
        </authorList>
    </citation>
    <scope>NUCLEOTIDE SEQUENCE [LARGE SCALE GENOMIC DNA]</scope>
    <source>
        <strain evidence="4 5">M1</strain>
    </source>
</reference>